<evidence type="ECO:0000313" key="1">
    <source>
        <dbReference type="EMBL" id="ROU10815.1"/>
    </source>
</evidence>
<reference evidence="1 2" key="1">
    <citation type="submission" date="2018-10" db="EMBL/GenBank/DDBJ databases">
        <title>Horizontal transference of carbapenem resistance between Klebsiella pneumoniae and Kluyvera ascorbata during abdominal infection: a case report.</title>
        <authorList>
            <person name="Raro O.H.F."/>
            <person name="Lima-Morales D."/>
            <person name="Barth A.L."/>
            <person name="Paim T.G.S."/>
            <person name="Mott M.P."/>
            <person name="Riche C.V.W."/>
            <person name="Teixeira U.F."/>
            <person name="Waechter F."/>
            <person name="Dias C.A.G."/>
        </authorList>
    </citation>
    <scope>NUCLEOTIDE SEQUENCE [LARGE SCALE GENOMIC DNA]</scope>
    <source>
        <strain evidence="1 2">OT2</strain>
    </source>
</reference>
<dbReference type="EMBL" id="RHFN01000028">
    <property type="protein sequence ID" value="ROU10815.1"/>
    <property type="molecule type" value="Genomic_DNA"/>
</dbReference>
<dbReference type="OrthoDB" id="6631443at2"/>
<accession>A0A3N2RTX0</accession>
<dbReference type="AlphaFoldDB" id="A0A3N2RTX0"/>
<dbReference type="RefSeq" id="WP_123652440.1">
    <property type="nucleotide sequence ID" value="NZ_RHFN01000028.1"/>
</dbReference>
<gene>
    <name evidence="1" type="ORF">EB837_20730</name>
</gene>
<evidence type="ECO:0000313" key="2">
    <source>
        <dbReference type="Proteomes" id="UP000268051"/>
    </source>
</evidence>
<sequence length="85" mass="10100">MMSLLKGAILSEPPEHAREREDIELCCRYEASDWAKPNWTEKNPVHNWRNYATQPLRRIWHSFTDEQKQVIAFTLQTAADAEQWD</sequence>
<organism evidence="1 2">
    <name type="scientific">Kluyvera ascorbata</name>
    <dbReference type="NCBI Taxonomy" id="51288"/>
    <lineage>
        <taxon>Bacteria</taxon>
        <taxon>Pseudomonadati</taxon>
        <taxon>Pseudomonadota</taxon>
        <taxon>Gammaproteobacteria</taxon>
        <taxon>Enterobacterales</taxon>
        <taxon>Enterobacteriaceae</taxon>
        <taxon>Kluyvera</taxon>
    </lineage>
</organism>
<dbReference type="Proteomes" id="UP000268051">
    <property type="component" value="Unassembled WGS sequence"/>
</dbReference>
<comment type="caution">
    <text evidence="1">The sequence shown here is derived from an EMBL/GenBank/DDBJ whole genome shotgun (WGS) entry which is preliminary data.</text>
</comment>
<protein>
    <submittedName>
        <fullName evidence="1">Uncharacterized protein</fullName>
    </submittedName>
</protein>
<name>A0A3N2RTX0_9ENTR</name>
<proteinExistence type="predicted"/>